<dbReference type="GeneTree" id="ENSGT00940000156044"/>
<keyword evidence="3" id="KW-1185">Reference proteome</keyword>
<dbReference type="PANTHER" id="PTHR42921">
    <property type="entry name" value="ACETOACETYL-COA SYNTHETASE"/>
    <property type="match status" value="1"/>
</dbReference>
<evidence type="ECO:0000259" key="1">
    <source>
        <dbReference type="Pfam" id="PF00501"/>
    </source>
</evidence>
<dbReference type="PANTHER" id="PTHR42921:SF1">
    <property type="entry name" value="ACETOACETYL-COA SYNTHETASE"/>
    <property type="match status" value="1"/>
</dbReference>
<evidence type="ECO:0000313" key="2">
    <source>
        <dbReference type="Ensembl" id="ENSNNAP00000025925.1"/>
    </source>
</evidence>
<accession>A0A8C7E5W6</accession>
<organism evidence="2 3">
    <name type="scientific">Naja naja</name>
    <name type="common">Indian cobra</name>
    <dbReference type="NCBI Taxonomy" id="35670"/>
    <lineage>
        <taxon>Eukaryota</taxon>
        <taxon>Metazoa</taxon>
        <taxon>Chordata</taxon>
        <taxon>Craniata</taxon>
        <taxon>Vertebrata</taxon>
        <taxon>Euteleostomi</taxon>
        <taxon>Lepidosauria</taxon>
        <taxon>Squamata</taxon>
        <taxon>Bifurcata</taxon>
        <taxon>Unidentata</taxon>
        <taxon>Episquamata</taxon>
        <taxon>Toxicofera</taxon>
        <taxon>Serpentes</taxon>
        <taxon>Colubroidea</taxon>
        <taxon>Elapidae</taxon>
        <taxon>Elapinae</taxon>
        <taxon>Naja</taxon>
    </lineage>
</organism>
<dbReference type="Proteomes" id="UP000694559">
    <property type="component" value="Unplaced"/>
</dbReference>
<reference evidence="2" key="1">
    <citation type="submission" date="2025-08" db="UniProtKB">
        <authorList>
            <consortium name="Ensembl"/>
        </authorList>
    </citation>
    <scope>IDENTIFICATION</scope>
</reference>
<feature type="domain" description="AMP-dependent synthetase/ligase" evidence="1">
    <location>
        <begin position="98"/>
        <end position="162"/>
    </location>
</feature>
<name>A0A8C7E5W6_NAJNA</name>
<dbReference type="GO" id="GO:0032024">
    <property type="term" value="P:positive regulation of insulin secretion"/>
    <property type="evidence" value="ECO:0007669"/>
    <property type="project" value="TreeGrafter"/>
</dbReference>
<dbReference type="SUPFAM" id="SSF56801">
    <property type="entry name" value="Acetyl-CoA synthetase-like"/>
    <property type="match status" value="1"/>
</dbReference>
<sequence length="177" mass="20064">ISRNPEIIYLIFIGEHNYGEGFNGGGVLFLLPANYSEFYHWSVQHYSDFWAEFWKFSGITFSRLYDEGPWRSSSRNQLLKNLNPTPVAIYHWGREGKEEIEKVTFEDLRHRVAFYAAAMRKLGVHPGDRVVGYLPNGIHAVEAMLAAASIGAIWSATSPDFGINVSDLPNLSTLFSF</sequence>
<evidence type="ECO:0000313" key="3">
    <source>
        <dbReference type="Proteomes" id="UP000694559"/>
    </source>
</evidence>
<reference evidence="2" key="2">
    <citation type="submission" date="2025-09" db="UniProtKB">
        <authorList>
            <consortium name="Ensembl"/>
        </authorList>
    </citation>
    <scope>IDENTIFICATION</scope>
</reference>
<dbReference type="Pfam" id="PF00501">
    <property type="entry name" value="AMP-binding"/>
    <property type="match status" value="1"/>
</dbReference>
<dbReference type="OrthoDB" id="10253869at2759"/>
<dbReference type="InterPro" id="IPR042099">
    <property type="entry name" value="ANL_N_sf"/>
</dbReference>
<dbReference type="Ensembl" id="ENSNNAT00000027176.1">
    <property type="protein sequence ID" value="ENSNNAP00000025925.1"/>
    <property type="gene ID" value="ENSNNAG00000016900.1"/>
</dbReference>
<proteinExistence type="predicted"/>
<dbReference type="Gene3D" id="3.40.50.12780">
    <property type="entry name" value="N-terminal domain of ligase-like"/>
    <property type="match status" value="1"/>
</dbReference>
<dbReference type="OMA" id="WETEIME"/>
<dbReference type="AlphaFoldDB" id="A0A8C7E5W6"/>
<protein>
    <recommendedName>
        <fullName evidence="1">AMP-dependent synthetase/ligase domain-containing protein</fullName>
    </recommendedName>
</protein>
<dbReference type="InterPro" id="IPR000873">
    <property type="entry name" value="AMP-dep_synth/lig_dom"/>
</dbReference>
<dbReference type="GO" id="GO:0030729">
    <property type="term" value="F:acetoacetate-CoA ligase activity"/>
    <property type="evidence" value="ECO:0007669"/>
    <property type="project" value="TreeGrafter"/>
</dbReference>